<gene>
    <name evidence="3" type="ORF">ACOC_LOCUS9332</name>
</gene>
<feature type="signal peptide" evidence="1">
    <location>
        <begin position="1"/>
        <end position="18"/>
    </location>
</feature>
<dbReference type="GO" id="GO:0000014">
    <property type="term" value="F:single-stranded DNA endodeoxyribonuclease activity"/>
    <property type="evidence" value="ECO:0007669"/>
    <property type="project" value="TreeGrafter"/>
</dbReference>
<keyword evidence="1" id="KW-0732">Signal</keyword>
<evidence type="ECO:0000313" key="5">
    <source>
        <dbReference type="WBParaSite" id="ACOC_0000933101-mRNA-1"/>
    </source>
</evidence>
<organism evidence="5">
    <name type="scientific">Angiostrongylus costaricensis</name>
    <name type="common">Nematode worm</name>
    <dbReference type="NCBI Taxonomy" id="334426"/>
    <lineage>
        <taxon>Eukaryota</taxon>
        <taxon>Metazoa</taxon>
        <taxon>Ecdysozoa</taxon>
        <taxon>Nematoda</taxon>
        <taxon>Chromadorea</taxon>
        <taxon>Rhabditida</taxon>
        <taxon>Rhabditina</taxon>
        <taxon>Rhabditomorpha</taxon>
        <taxon>Strongyloidea</taxon>
        <taxon>Metastrongylidae</taxon>
        <taxon>Angiostrongylus</taxon>
    </lineage>
</organism>
<dbReference type="GO" id="GO:0003697">
    <property type="term" value="F:single-stranded DNA binding"/>
    <property type="evidence" value="ECO:0007669"/>
    <property type="project" value="TreeGrafter"/>
</dbReference>
<dbReference type="PANTHER" id="PTHR46060">
    <property type="entry name" value="MARINER MOS1 TRANSPOSASE-LIKE PROTEIN"/>
    <property type="match status" value="1"/>
</dbReference>
<reference evidence="3 4" key="2">
    <citation type="submission" date="2018-11" db="EMBL/GenBank/DDBJ databases">
        <authorList>
            <consortium name="Pathogen Informatics"/>
        </authorList>
    </citation>
    <scope>NUCLEOTIDE SEQUENCE [LARGE SCALE GENOMIC DNA]</scope>
    <source>
        <strain evidence="3 4">Costa Rica</strain>
    </source>
</reference>
<proteinExistence type="predicted"/>
<feature type="domain" description="Mos1 transposase HTH" evidence="2">
    <location>
        <begin position="75"/>
        <end position="123"/>
    </location>
</feature>
<dbReference type="Pfam" id="PF17906">
    <property type="entry name" value="HTH_48"/>
    <property type="match status" value="1"/>
</dbReference>
<dbReference type="GO" id="GO:0000793">
    <property type="term" value="C:condensed chromosome"/>
    <property type="evidence" value="ECO:0007669"/>
    <property type="project" value="TreeGrafter"/>
</dbReference>
<evidence type="ECO:0000259" key="2">
    <source>
        <dbReference type="Pfam" id="PF17906"/>
    </source>
</evidence>
<dbReference type="GO" id="GO:0000729">
    <property type="term" value="P:DNA double-strand break processing"/>
    <property type="evidence" value="ECO:0007669"/>
    <property type="project" value="TreeGrafter"/>
</dbReference>
<reference evidence="5" key="1">
    <citation type="submission" date="2016-04" db="UniProtKB">
        <authorList>
            <consortium name="WormBaseParasite"/>
        </authorList>
    </citation>
    <scope>IDENTIFICATION</scope>
</reference>
<dbReference type="GO" id="GO:0035861">
    <property type="term" value="C:site of double-strand break"/>
    <property type="evidence" value="ECO:0007669"/>
    <property type="project" value="TreeGrafter"/>
</dbReference>
<dbReference type="EMBL" id="UYYA01004281">
    <property type="protein sequence ID" value="VDM60917.1"/>
    <property type="molecule type" value="Genomic_DNA"/>
</dbReference>
<dbReference type="InterPro" id="IPR041426">
    <property type="entry name" value="Mos1_HTH"/>
</dbReference>
<dbReference type="GO" id="GO:0005634">
    <property type="term" value="C:nucleus"/>
    <property type="evidence" value="ECO:0007669"/>
    <property type="project" value="TreeGrafter"/>
</dbReference>
<dbReference type="GO" id="GO:0044547">
    <property type="term" value="F:DNA topoisomerase binding"/>
    <property type="evidence" value="ECO:0007669"/>
    <property type="project" value="TreeGrafter"/>
</dbReference>
<dbReference type="OrthoDB" id="6137736at2759"/>
<dbReference type="InterPro" id="IPR052709">
    <property type="entry name" value="Transposase-MT_Hybrid"/>
</dbReference>
<dbReference type="WBParaSite" id="ACOC_0000933101-mRNA-1">
    <property type="protein sequence ID" value="ACOC_0000933101-mRNA-1"/>
    <property type="gene ID" value="ACOC_0000933101"/>
</dbReference>
<evidence type="ECO:0000256" key="1">
    <source>
        <dbReference type="SAM" id="SignalP"/>
    </source>
</evidence>
<dbReference type="GO" id="GO:0003690">
    <property type="term" value="F:double-stranded DNA binding"/>
    <property type="evidence" value="ECO:0007669"/>
    <property type="project" value="TreeGrafter"/>
</dbReference>
<dbReference type="GO" id="GO:0046975">
    <property type="term" value="F:histone H3K36 methyltransferase activity"/>
    <property type="evidence" value="ECO:0007669"/>
    <property type="project" value="TreeGrafter"/>
</dbReference>
<dbReference type="Gene3D" id="1.10.10.1450">
    <property type="match status" value="1"/>
</dbReference>
<evidence type="ECO:0000313" key="3">
    <source>
        <dbReference type="EMBL" id="VDM60917.1"/>
    </source>
</evidence>
<keyword evidence="4" id="KW-1185">Reference proteome</keyword>
<dbReference type="Proteomes" id="UP000267027">
    <property type="component" value="Unassembled WGS sequence"/>
</dbReference>
<accession>A0A0R3PU08</accession>
<protein>
    <submittedName>
        <fullName evidence="5">HTH_48 domain-containing protein</fullName>
    </submittedName>
</protein>
<feature type="chain" id="PRO_5043130340" evidence="1">
    <location>
        <begin position="19"/>
        <end position="156"/>
    </location>
</feature>
<dbReference type="GO" id="GO:0015074">
    <property type="term" value="P:DNA integration"/>
    <property type="evidence" value="ECO:0007669"/>
    <property type="project" value="TreeGrafter"/>
</dbReference>
<evidence type="ECO:0000313" key="4">
    <source>
        <dbReference type="Proteomes" id="UP000267027"/>
    </source>
</evidence>
<dbReference type="PANTHER" id="PTHR46060:SF2">
    <property type="entry name" value="HISTONE-LYSINE N-METHYLTRANSFERASE SETMAR"/>
    <property type="match status" value="1"/>
</dbReference>
<dbReference type="GO" id="GO:0031297">
    <property type="term" value="P:replication fork processing"/>
    <property type="evidence" value="ECO:0007669"/>
    <property type="project" value="TreeGrafter"/>
</dbReference>
<dbReference type="GO" id="GO:0044774">
    <property type="term" value="P:mitotic DNA integrity checkpoint signaling"/>
    <property type="evidence" value="ECO:0007669"/>
    <property type="project" value="TreeGrafter"/>
</dbReference>
<dbReference type="STRING" id="334426.A0A0R3PU08"/>
<name>A0A0R3PU08_ANGCS</name>
<dbReference type="AlphaFoldDB" id="A0A0R3PU08"/>
<dbReference type="GO" id="GO:0006303">
    <property type="term" value="P:double-strand break repair via nonhomologous end joining"/>
    <property type="evidence" value="ECO:0007669"/>
    <property type="project" value="TreeGrafter"/>
</dbReference>
<sequence>MFHISYFYVLLLVISAAAESQLQHPNEHVMNEDVAKILPFWTDVKRARNPYSWMAVEQGMGGSNPYSWMTQMSKTNFAQIFLYEFKLGGSAEKTARNIEEVWGESNAGVSAVQTWFRKFQSGDFDLEDEEGRGCPNELNDDEFDCLQHVMFSKMPS</sequence>
<dbReference type="GO" id="GO:0042800">
    <property type="term" value="F:histone H3K4 methyltransferase activity"/>
    <property type="evidence" value="ECO:0007669"/>
    <property type="project" value="TreeGrafter"/>
</dbReference>